<dbReference type="RefSeq" id="WP_284131302.1">
    <property type="nucleotide sequence ID" value="NZ_JASKYM010000001.1"/>
</dbReference>
<feature type="transmembrane region" description="Helical" evidence="1">
    <location>
        <begin position="36"/>
        <end position="62"/>
    </location>
</feature>
<evidence type="ECO:0000313" key="2">
    <source>
        <dbReference type="EMBL" id="MDK2562322.1"/>
    </source>
</evidence>
<evidence type="ECO:0000256" key="1">
    <source>
        <dbReference type="SAM" id="Phobius"/>
    </source>
</evidence>
<organism evidence="2 3">
    <name type="scientific">Romboutsia sedimentorum</name>
    <dbReference type="NCBI Taxonomy" id="1368474"/>
    <lineage>
        <taxon>Bacteria</taxon>
        <taxon>Bacillati</taxon>
        <taxon>Bacillota</taxon>
        <taxon>Clostridia</taxon>
        <taxon>Peptostreptococcales</taxon>
        <taxon>Peptostreptococcaceae</taxon>
        <taxon>Romboutsia</taxon>
    </lineage>
</organism>
<keyword evidence="1" id="KW-0812">Transmembrane</keyword>
<dbReference type="EMBL" id="JASKYM010000001">
    <property type="protein sequence ID" value="MDK2562322.1"/>
    <property type="molecule type" value="Genomic_DNA"/>
</dbReference>
<keyword evidence="1" id="KW-1133">Transmembrane helix</keyword>
<gene>
    <name evidence="2" type="ORF">QOZ84_02080</name>
</gene>
<dbReference type="Proteomes" id="UP001301012">
    <property type="component" value="Unassembled WGS sequence"/>
</dbReference>
<protein>
    <submittedName>
        <fullName evidence="2">Uncharacterized protein</fullName>
    </submittedName>
</protein>
<proteinExistence type="predicted"/>
<reference evidence="2 3" key="1">
    <citation type="submission" date="2023-05" db="EMBL/GenBank/DDBJ databases">
        <title>Rombocin, a short stable natural nisin variant, displays selective antimicrobial activity against Listeria monocytogenes and employs dual mode of action to kill target bacterial strains.</title>
        <authorList>
            <person name="Wambui J."/>
            <person name="Stephan R."/>
            <person name="Kuipers O.P."/>
        </authorList>
    </citation>
    <scope>NUCLEOTIDE SEQUENCE [LARGE SCALE GENOMIC DNA]</scope>
    <source>
        <strain evidence="2 3">RC002</strain>
    </source>
</reference>
<keyword evidence="3" id="KW-1185">Reference proteome</keyword>
<accession>A0ABT7E5W7</accession>
<sequence>MEYRFKLTAKEYETAFKVIEEDNIIMALGPNTEQYAIIPCSLFIYLFISCLSISLALGLAAIGMSNPYSNFNPSAIPADSKYPVTIGNTYLILIKVVNSHF</sequence>
<keyword evidence="1" id="KW-0472">Membrane</keyword>
<comment type="caution">
    <text evidence="2">The sequence shown here is derived from an EMBL/GenBank/DDBJ whole genome shotgun (WGS) entry which is preliminary data.</text>
</comment>
<name>A0ABT7E5W7_9FIRM</name>
<evidence type="ECO:0000313" key="3">
    <source>
        <dbReference type="Proteomes" id="UP001301012"/>
    </source>
</evidence>